<comment type="caution">
    <text evidence="1">The sequence shown here is derived from an EMBL/GenBank/DDBJ whole genome shotgun (WGS) entry which is preliminary data.</text>
</comment>
<reference evidence="1 2" key="1">
    <citation type="journal article" date="2014" name="Nature">
        <title>An environmental bacterial taxon with a large and distinct metabolic repertoire.</title>
        <authorList>
            <person name="Wilson M.C."/>
            <person name="Mori T."/>
            <person name="Ruckert C."/>
            <person name="Uria A.R."/>
            <person name="Helf M.J."/>
            <person name="Takada K."/>
            <person name="Gernert C."/>
            <person name="Steffens U.A."/>
            <person name="Heycke N."/>
            <person name="Schmitt S."/>
            <person name="Rinke C."/>
            <person name="Helfrich E.J."/>
            <person name="Brachmann A.O."/>
            <person name="Gurgui C."/>
            <person name="Wakimoto T."/>
            <person name="Kracht M."/>
            <person name="Crusemann M."/>
            <person name="Hentschel U."/>
            <person name="Abe I."/>
            <person name="Matsunaga S."/>
            <person name="Kalinowski J."/>
            <person name="Takeyama H."/>
            <person name="Piel J."/>
        </authorList>
    </citation>
    <scope>NUCLEOTIDE SEQUENCE [LARGE SCALE GENOMIC DNA]</scope>
    <source>
        <strain evidence="2">TSY1</strain>
    </source>
</reference>
<dbReference type="Pfam" id="PF01724">
    <property type="entry name" value="DUF29"/>
    <property type="match status" value="1"/>
</dbReference>
<dbReference type="EMBL" id="AZHW01001397">
    <property type="protein sequence ID" value="ETW92703.1"/>
    <property type="molecule type" value="Genomic_DNA"/>
</dbReference>
<accession>W4L3M8</accession>
<dbReference type="HOGENOM" id="CLU_116670_0_1_7"/>
<sequence>MKSNYDTDFYEWTQHQAAALAAGHVSELDLANLAEEIESLGRNNHRELSSRLGVLVLHLLKWRYQPERRRTGRSWWRSIRTQRREIRKLLNQSPSLRQRVAEIVAEDYRDFREDAAAETRLSQTTFPETCPWTTEQILDDDFWPGEANETD</sequence>
<dbReference type="Proteomes" id="UP000019141">
    <property type="component" value="Unassembled WGS sequence"/>
</dbReference>
<organism evidence="1 2">
    <name type="scientific">Entotheonella factor</name>
    <dbReference type="NCBI Taxonomy" id="1429438"/>
    <lineage>
        <taxon>Bacteria</taxon>
        <taxon>Pseudomonadati</taxon>
        <taxon>Nitrospinota/Tectimicrobiota group</taxon>
        <taxon>Candidatus Tectimicrobiota</taxon>
        <taxon>Candidatus Entotheonellia</taxon>
        <taxon>Candidatus Entotheonellales</taxon>
        <taxon>Candidatus Entotheonellaceae</taxon>
        <taxon>Candidatus Entotheonella</taxon>
    </lineage>
</organism>
<dbReference type="PANTHER" id="PTHR34235">
    <property type="entry name" value="SLR1203 PROTEIN-RELATED"/>
    <property type="match status" value="1"/>
</dbReference>
<evidence type="ECO:0000313" key="1">
    <source>
        <dbReference type="EMBL" id="ETW92703.1"/>
    </source>
</evidence>
<dbReference type="AlphaFoldDB" id="W4L3M8"/>
<proteinExistence type="predicted"/>
<evidence type="ECO:0008006" key="3">
    <source>
        <dbReference type="Google" id="ProtNLM"/>
    </source>
</evidence>
<keyword evidence="2" id="KW-1185">Reference proteome</keyword>
<evidence type="ECO:0000313" key="2">
    <source>
        <dbReference type="Proteomes" id="UP000019141"/>
    </source>
</evidence>
<protein>
    <recommendedName>
        <fullName evidence="3">DUF29 domain-containing protein</fullName>
    </recommendedName>
</protein>
<dbReference type="PATRIC" id="fig|1429438.4.peg.7944"/>
<gene>
    <name evidence="1" type="ORF">ETSY1_42520</name>
</gene>
<name>W4L3M8_ENTF1</name>
<dbReference type="InterPro" id="IPR002636">
    <property type="entry name" value="DUF29"/>
</dbReference>
<dbReference type="Gene3D" id="1.20.1220.20">
    <property type="entry name" value="Uncharcterised protein PF01724"/>
    <property type="match status" value="1"/>
</dbReference>